<keyword evidence="2" id="KW-1185">Reference proteome</keyword>
<evidence type="ECO:0000313" key="2">
    <source>
        <dbReference type="Proteomes" id="UP000603453"/>
    </source>
</evidence>
<name>A0A8H7QVG9_9FUNG</name>
<evidence type="ECO:0000313" key="1">
    <source>
        <dbReference type="EMBL" id="KAG2199529.1"/>
    </source>
</evidence>
<accession>A0A8H7QVG9</accession>
<reference evidence="1" key="1">
    <citation type="submission" date="2020-12" db="EMBL/GenBank/DDBJ databases">
        <title>Metabolic potential, ecology and presence of endohyphal bacteria is reflected in genomic diversity of Mucoromycotina.</title>
        <authorList>
            <person name="Muszewska A."/>
            <person name="Okrasinska A."/>
            <person name="Steczkiewicz K."/>
            <person name="Drgas O."/>
            <person name="Orlowska M."/>
            <person name="Perlinska-Lenart U."/>
            <person name="Aleksandrzak-Piekarczyk T."/>
            <person name="Szatraj K."/>
            <person name="Zielenkiewicz U."/>
            <person name="Pilsyk S."/>
            <person name="Malc E."/>
            <person name="Mieczkowski P."/>
            <person name="Kruszewska J.S."/>
            <person name="Biernat P."/>
            <person name="Pawlowska J."/>
        </authorList>
    </citation>
    <scope>NUCLEOTIDE SEQUENCE</scope>
    <source>
        <strain evidence="1">WA0000017839</strain>
    </source>
</reference>
<gene>
    <name evidence="1" type="ORF">INT47_009983</name>
</gene>
<dbReference type="OrthoDB" id="2255941at2759"/>
<dbReference type="Proteomes" id="UP000603453">
    <property type="component" value="Unassembled WGS sequence"/>
</dbReference>
<dbReference type="AlphaFoldDB" id="A0A8H7QVG9"/>
<comment type="caution">
    <text evidence="1">The sequence shown here is derived from an EMBL/GenBank/DDBJ whole genome shotgun (WGS) entry which is preliminary data.</text>
</comment>
<dbReference type="EMBL" id="JAEPRD010000095">
    <property type="protein sequence ID" value="KAG2199529.1"/>
    <property type="molecule type" value="Genomic_DNA"/>
</dbReference>
<protein>
    <submittedName>
        <fullName evidence="1">Uncharacterized protein</fullName>
    </submittedName>
</protein>
<proteinExistence type="predicted"/>
<sequence>MSKVTFFKTQFPFNNVIETSPALFSEDAQKFVIVDFNIGACALYKKQLRPSVEQKLTANKKCIHCNNVMKWIQCAVTVEYYFSFIRSECTMNHKVNRVRIEHLHSSDVQKHLTNAQQKKVDQIILKNPAATPGGVIAEISMRSDEISEDVEDILNRERTKHELRAAKFRNGLALVKIEDEFPEYIISAELGCIEETARYTKEPANDGRAPDNNKKCTVDVEVDDTKSSTEDDFDLYFDQIDKNPDVELADDSDMQESLVVFEKHDEVILGALGGFIIDEDKEIEAILREIEEEDIWMNGTDILKMPRRIVTVSQYKQNAALFNLVSKQVNGGLVVKEGFLSAIAANRKNSCFIDATFELLWNAVLPFDSLEGLKYNRYNSILIDSYKKYTSTVEIMDEKKRVVREASAMIREFVWGIPSSITDVDSPP</sequence>
<organism evidence="1 2">
    <name type="scientific">Mucor saturninus</name>
    <dbReference type="NCBI Taxonomy" id="64648"/>
    <lineage>
        <taxon>Eukaryota</taxon>
        <taxon>Fungi</taxon>
        <taxon>Fungi incertae sedis</taxon>
        <taxon>Mucoromycota</taxon>
        <taxon>Mucoromycotina</taxon>
        <taxon>Mucoromycetes</taxon>
        <taxon>Mucorales</taxon>
        <taxon>Mucorineae</taxon>
        <taxon>Mucoraceae</taxon>
        <taxon>Mucor</taxon>
    </lineage>
</organism>